<evidence type="ECO:0000313" key="1">
    <source>
        <dbReference type="EMBL" id="KAG7171526.1"/>
    </source>
</evidence>
<name>A0A8J5SZV4_HOMAM</name>
<reference evidence="1" key="1">
    <citation type="journal article" date="2021" name="Sci. Adv.">
        <title>The American lobster genome reveals insights on longevity, neural, and immune adaptations.</title>
        <authorList>
            <person name="Polinski J.M."/>
            <person name="Zimin A.V."/>
            <person name="Clark K.F."/>
            <person name="Kohn A.B."/>
            <person name="Sadowski N."/>
            <person name="Timp W."/>
            <person name="Ptitsyn A."/>
            <person name="Khanna P."/>
            <person name="Romanova D.Y."/>
            <person name="Williams P."/>
            <person name="Greenwood S.J."/>
            <person name="Moroz L.L."/>
            <person name="Walt D.R."/>
            <person name="Bodnar A.G."/>
        </authorList>
    </citation>
    <scope>NUCLEOTIDE SEQUENCE</scope>
    <source>
        <strain evidence="1">GMGI-L3</strain>
    </source>
</reference>
<dbReference type="Proteomes" id="UP000747542">
    <property type="component" value="Unassembled WGS sequence"/>
</dbReference>
<protein>
    <submittedName>
        <fullName evidence="1">Putative O-linked-mannose beta-1-2-N-acetylglucosaminyltransferase 1-like 3</fullName>
    </submittedName>
</protein>
<feature type="non-terminal residue" evidence="1">
    <location>
        <position position="72"/>
    </location>
</feature>
<dbReference type="AlphaFoldDB" id="A0A8J5SZV4"/>
<comment type="caution">
    <text evidence="1">The sequence shown here is derived from an EMBL/GenBank/DDBJ whole genome shotgun (WGS) entry which is preliminary data.</text>
</comment>
<evidence type="ECO:0000313" key="2">
    <source>
        <dbReference type="Proteomes" id="UP000747542"/>
    </source>
</evidence>
<sequence>MVSLVLDRYDAKMKREILAAQDVDMSTHPCTRPFLPRNKTGIFRMFLAYETKSDEYNSFYVMQLVSVVTFFM</sequence>
<accession>A0A8J5SZV4</accession>
<keyword evidence="2" id="KW-1185">Reference proteome</keyword>
<dbReference type="EMBL" id="JAHLQT010012015">
    <property type="protein sequence ID" value="KAG7171526.1"/>
    <property type="molecule type" value="Genomic_DNA"/>
</dbReference>
<organism evidence="1 2">
    <name type="scientific">Homarus americanus</name>
    <name type="common">American lobster</name>
    <dbReference type="NCBI Taxonomy" id="6706"/>
    <lineage>
        <taxon>Eukaryota</taxon>
        <taxon>Metazoa</taxon>
        <taxon>Ecdysozoa</taxon>
        <taxon>Arthropoda</taxon>
        <taxon>Crustacea</taxon>
        <taxon>Multicrustacea</taxon>
        <taxon>Malacostraca</taxon>
        <taxon>Eumalacostraca</taxon>
        <taxon>Eucarida</taxon>
        <taxon>Decapoda</taxon>
        <taxon>Pleocyemata</taxon>
        <taxon>Astacidea</taxon>
        <taxon>Nephropoidea</taxon>
        <taxon>Nephropidae</taxon>
        <taxon>Homarus</taxon>
    </lineage>
</organism>
<gene>
    <name evidence="1" type="ORF">Hamer_G014651</name>
</gene>
<proteinExistence type="predicted"/>